<dbReference type="SMART" id="SM01232">
    <property type="entry name" value="H2TH"/>
    <property type="match status" value="1"/>
</dbReference>
<evidence type="ECO:0000259" key="10">
    <source>
        <dbReference type="PROSITE" id="PS51068"/>
    </source>
</evidence>
<proteinExistence type="inferred from homology"/>
<gene>
    <name evidence="11" type="primary">mutM_2</name>
    <name evidence="11" type="ORF">DYBT9623_00904</name>
</gene>
<organism evidence="11 12">
    <name type="scientific">Dyadobacter linearis</name>
    <dbReference type="NCBI Taxonomy" id="2823330"/>
    <lineage>
        <taxon>Bacteria</taxon>
        <taxon>Pseudomonadati</taxon>
        <taxon>Bacteroidota</taxon>
        <taxon>Cytophagia</taxon>
        <taxon>Cytophagales</taxon>
        <taxon>Spirosomataceae</taxon>
        <taxon>Dyadobacter</taxon>
    </lineage>
</organism>
<reference evidence="11 12" key="1">
    <citation type="submission" date="2021-04" db="EMBL/GenBank/DDBJ databases">
        <authorList>
            <person name="Rodrigo-Torres L."/>
            <person name="Arahal R. D."/>
            <person name="Lucena T."/>
        </authorList>
    </citation>
    <scope>NUCLEOTIDE SEQUENCE [LARGE SCALE GENOMIC DNA]</scope>
    <source>
        <strain evidence="11 12">CECT 9623</strain>
    </source>
</reference>
<keyword evidence="3" id="KW-0227">DNA damage</keyword>
<dbReference type="Proteomes" id="UP000679725">
    <property type="component" value="Unassembled WGS sequence"/>
</dbReference>
<dbReference type="GO" id="GO:0008534">
    <property type="term" value="F:oxidized purine nucleobase lesion DNA N-glycosylase activity"/>
    <property type="evidence" value="ECO:0007669"/>
    <property type="project" value="UniProtKB-EC"/>
</dbReference>
<keyword evidence="7" id="KW-0456">Lyase</keyword>
<dbReference type="Gene3D" id="1.10.8.50">
    <property type="match status" value="1"/>
</dbReference>
<accession>A0ABM8ULH8</accession>
<comment type="similarity">
    <text evidence="2">Belongs to the FPG family.</text>
</comment>
<protein>
    <submittedName>
        <fullName evidence="11">Formamidopyrimidine-DNA glycosylase</fullName>
        <ecNumber evidence="11">3.2.2.23</ecNumber>
    </submittedName>
</protein>
<dbReference type="InterPro" id="IPR012319">
    <property type="entry name" value="FPG_cat"/>
</dbReference>
<dbReference type="SUPFAM" id="SSF81624">
    <property type="entry name" value="N-terminal domain of MutM-like DNA repair proteins"/>
    <property type="match status" value="1"/>
</dbReference>
<dbReference type="Gene3D" id="3.20.190.10">
    <property type="entry name" value="MutM-like, N-terminal"/>
    <property type="match status" value="1"/>
</dbReference>
<dbReference type="PANTHER" id="PTHR22993">
    <property type="entry name" value="FORMAMIDOPYRIMIDINE-DNA GLYCOSYLASE"/>
    <property type="match status" value="1"/>
</dbReference>
<evidence type="ECO:0000256" key="4">
    <source>
        <dbReference type="ARBA" id="ARBA00022801"/>
    </source>
</evidence>
<dbReference type="InterPro" id="IPR010979">
    <property type="entry name" value="Ribosomal_uS13-like_H2TH"/>
</dbReference>
<keyword evidence="9 11" id="KW-0326">Glycosidase</keyword>
<evidence type="ECO:0000313" key="12">
    <source>
        <dbReference type="Proteomes" id="UP000679725"/>
    </source>
</evidence>
<dbReference type="RefSeq" id="WP_215232284.1">
    <property type="nucleotide sequence ID" value="NZ_CAJRAU010000001.1"/>
</dbReference>
<dbReference type="PROSITE" id="PS51068">
    <property type="entry name" value="FPG_CAT"/>
    <property type="match status" value="1"/>
</dbReference>
<keyword evidence="5" id="KW-0238">DNA-binding</keyword>
<dbReference type="SMART" id="SM00898">
    <property type="entry name" value="Fapy_DNA_glyco"/>
    <property type="match status" value="1"/>
</dbReference>
<evidence type="ECO:0000256" key="2">
    <source>
        <dbReference type="ARBA" id="ARBA00009409"/>
    </source>
</evidence>
<dbReference type="PANTHER" id="PTHR22993:SF9">
    <property type="entry name" value="FORMAMIDOPYRIMIDINE-DNA GLYCOSYLASE"/>
    <property type="match status" value="1"/>
</dbReference>
<dbReference type="SUPFAM" id="SSF46946">
    <property type="entry name" value="S13-like H2TH domain"/>
    <property type="match status" value="1"/>
</dbReference>
<dbReference type="EMBL" id="CAJRAU010000001">
    <property type="protein sequence ID" value="CAG5068175.1"/>
    <property type="molecule type" value="Genomic_DNA"/>
</dbReference>
<evidence type="ECO:0000256" key="3">
    <source>
        <dbReference type="ARBA" id="ARBA00022763"/>
    </source>
</evidence>
<sequence length="256" mass="28836">MPEIVDLEIFKKNLEKRFKNKKLQKVEIGSGAKIEASEKDFEKALSGKKLKSVDRKAKELYFNFGDDQVVSMHLMLHGQLSTPETLPKAFVAAFLFEGTEPLVLSDYQKAAKISLNPKENMVVDALSDEMTPEWLEAQLKKRRSPVKTVICDPKIIGGIGNAYADEILWEAKIHPESIANQIPAKEVHKLAKAIKSVVNDSIEKIRESNPDIISGEIRDFMVVHNHKRKTSPTGGQIKNATVGSRKTYYTDEQIKY</sequence>
<evidence type="ECO:0000313" key="11">
    <source>
        <dbReference type="EMBL" id="CAG5068175.1"/>
    </source>
</evidence>
<evidence type="ECO:0000256" key="1">
    <source>
        <dbReference type="ARBA" id="ARBA00001668"/>
    </source>
</evidence>
<comment type="catalytic activity">
    <reaction evidence="1">
        <text>Hydrolysis of DNA containing ring-opened 7-methylguanine residues, releasing 2,6-diamino-4-hydroxy-5-(N-methyl)formamidopyrimidine.</text>
        <dbReference type="EC" id="3.2.2.23"/>
    </reaction>
</comment>
<keyword evidence="8" id="KW-0511">Multifunctional enzyme</keyword>
<dbReference type="Pfam" id="PF06831">
    <property type="entry name" value="H2TH"/>
    <property type="match status" value="1"/>
</dbReference>
<evidence type="ECO:0000256" key="5">
    <source>
        <dbReference type="ARBA" id="ARBA00023125"/>
    </source>
</evidence>
<comment type="caution">
    <text evidence="11">The sequence shown here is derived from an EMBL/GenBank/DDBJ whole genome shotgun (WGS) entry which is preliminary data.</text>
</comment>
<dbReference type="Pfam" id="PF01149">
    <property type="entry name" value="Fapy_DNA_glyco"/>
    <property type="match status" value="1"/>
</dbReference>
<keyword evidence="12" id="KW-1185">Reference proteome</keyword>
<keyword evidence="4 11" id="KW-0378">Hydrolase</keyword>
<feature type="domain" description="Formamidopyrimidine-DNA glycosylase catalytic" evidence="10">
    <location>
        <begin position="2"/>
        <end position="111"/>
    </location>
</feature>
<evidence type="ECO:0000256" key="6">
    <source>
        <dbReference type="ARBA" id="ARBA00023204"/>
    </source>
</evidence>
<dbReference type="InterPro" id="IPR015886">
    <property type="entry name" value="H2TH_FPG"/>
</dbReference>
<dbReference type="EC" id="3.2.2.23" evidence="11"/>
<keyword evidence="6" id="KW-0234">DNA repair</keyword>
<evidence type="ECO:0000256" key="8">
    <source>
        <dbReference type="ARBA" id="ARBA00023268"/>
    </source>
</evidence>
<dbReference type="InterPro" id="IPR035937">
    <property type="entry name" value="FPG_N"/>
</dbReference>
<name>A0ABM8ULH8_9BACT</name>
<evidence type="ECO:0000256" key="7">
    <source>
        <dbReference type="ARBA" id="ARBA00023239"/>
    </source>
</evidence>
<evidence type="ECO:0000256" key="9">
    <source>
        <dbReference type="ARBA" id="ARBA00023295"/>
    </source>
</evidence>